<evidence type="ECO:0000256" key="2">
    <source>
        <dbReference type="ARBA" id="ARBA00023015"/>
    </source>
</evidence>
<dbReference type="HOGENOM" id="CLU_037628_6_0_9"/>
<name>F0EIP4_ENTCA</name>
<proteinExistence type="predicted"/>
<sequence length="352" mass="39541">MLGSFTKLGKRKGYSVKVRLKDIAKEVGVSIAAVSQVLNDKPIRITEEKKQQIKRLAAENNYTPNAAAKSLVLKKTNTIGLIIPDINNPFFANLAKVLEDLLRKQGYLLILVNSDDKVDVEKELIQLLIDRNVDALIIALSTESYADEVQTKERLKNLSVPIVLVDRGIDNFEVDQVFYNNRHGGYIATSELIKKGHKKIGTMMNPDKNINCVYRYQGYLDALKEFNLQRKDSWHVVTKFQFEDAYEKADILLKNRDVTGIVAGNDLIALGIMKRAKELGIKVPEDVSIVGYDNLVLNDLLEVSLTSVEQDVNDLGEKTVLALMNAISGQKPRYVQLTPRLIKKNSVTERVS</sequence>
<evidence type="ECO:0000313" key="7">
    <source>
        <dbReference type="Proteomes" id="UP000004835"/>
    </source>
</evidence>
<dbReference type="CDD" id="cd01392">
    <property type="entry name" value="HTH_LacI"/>
    <property type="match status" value="1"/>
</dbReference>
<dbReference type="GO" id="GO:0000976">
    <property type="term" value="F:transcription cis-regulatory region binding"/>
    <property type="evidence" value="ECO:0007669"/>
    <property type="project" value="TreeGrafter"/>
</dbReference>
<organism evidence="6 7">
    <name type="scientific">Enterococcus casseliflavus ATCC 12755</name>
    <dbReference type="NCBI Taxonomy" id="888066"/>
    <lineage>
        <taxon>Bacteria</taxon>
        <taxon>Bacillati</taxon>
        <taxon>Bacillota</taxon>
        <taxon>Bacilli</taxon>
        <taxon>Lactobacillales</taxon>
        <taxon>Enterococcaceae</taxon>
        <taxon>Enterococcus</taxon>
    </lineage>
</organism>
<evidence type="ECO:0000256" key="1">
    <source>
        <dbReference type="ARBA" id="ARBA00022491"/>
    </source>
</evidence>
<dbReference type="InterPro" id="IPR001761">
    <property type="entry name" value="Peripla_BP/Lac1_sug-bd_dom"/>
</dbReference>
<evidence type="ECO:0000256" key="4">
    <source>
        <dbReference type="ARBA" id="ARBA00023163"/>
    </source>
</evidence>
<dbReference type="Pfam" id="PF00532">
    <property type="entry name" value="Peripla_BP_1"/>
    <property type="match status" value="1"/>
</dbReference>
<comment type="caution">
    <text evidence="6">The sequence shown here is derived from an EMBL/GenBank/DDBJ whole genome shotgun (WGS) entry which is preliminary data.</text>
</comment>
<dbReference type="PANTHER" id="PTHR30146">
    <property type="entry name" value="LACI-RELATED TRANSCRIPTIONAL REPRESSOR"/>
    <property type="match status" value="1"/>
</dbReference>
<keyword evidence="4" id="KW-0804">Transcription</keyword>
<keyword evidence="3" id="KW-0238">DNA-binding</keyword>
<gene>
    <name evidence="6" type="ORF">HMPREF9087_1332</name>
</gene>
<dbReference type="EMBL" id="AEWT01000010">
    <property type="protein sequence ID" value="EGC69944.1"/>
    <property type="molecule type" value="Genomic_DNA"/>
</dbReference>
<dbReference type="AlphaFoldDB" id="F0EIP4"/>
<dbReference type="CDD" id="cd06267">
    <property type="entry name" value="PBP1_LacI_sugar_binding-like"/>
    <property type="match status" value="1"/>
</dbReference>
<dbReference type="InterPro" id="IPR028082">
    <property type="entry name" value="Peripla_BP_I"/>
</dbReference>
<dbReference type="Proteomes" id="UP000004835">
    <property type="component" value="Unassembled WGS sequence"/>
</dbReference>
<keyword evidence="1" id="KW-0678">Repressor</keyword>
<dbReference type="GO" id="GO:0003700">
    <property type="term" value="F:DNA-binding transcription factor activity"/>
    <property type="evidence" value="ECO:0007669"/>
    <property type="project" value="TreeGrafter"/>
</dbReference>
<dbReference type="InterPro" id="IPR010982">
    <property type="entry name" value="Lambda_DNA-bd_dom_sf"/>
</dbReference>
<dbReference type="PROSITE" id="PS00356">
    <property type="entry name" value="HTH_LACI_1"/>
    <property type="match status" value="1"/>
</dbReference>
<dbReference type="SUPFAM" id="SSF47413">
    <property type="entry name" value="lambda repressor-like DNA-binding domains"/>
    <property type="match status" value="1"/>
</dbReference>
<evidence type="ECO:0000259" key="5">
    <source>
        <dbReference type="PROSITE" id="PS50932"/>
    </source>
</evidence>
<protein>
    <submittedName>
        <fullName evidence="6">Sugar-binding domain protein</fullName>
    </submittedName>
</protein>
<dbReference type="PROSITE" id="PS50932">
    <property type="entry name" value="HTH_LACI_2"/>
    <property type="match status" value="1"/>
</dbReference>
<dbReference type="Gene3D" id="3.40.50.2300">
    <property type="match status" value="2"/>
</dbReference>
<reference evidence="6 7" key="1">
    <citation type="submission" date="2011-01" db="EMBL/GenBank/DDBJ databases">
        <authorList>
            <person name="Muzny D."/>
            <person name="Qin X."/>
            <person name="Deng J."/>
            <person name="Jiang H."/>
            <person name="Liu Y."/>
            <person name="Qu J."/>
            <person name="Song X.-Z."/>
            <person name="Zhang L."/>
            <person name="Thornton R."/>
            <person name="Coyle M."/>
            <person name="Francisco L."/>
            <person name="Jackson L."/>
            <person name="Javaid M."/>
            <person name="Korchina V."/>
            <person name="Kovar C."/>
            <person name="Mata R."/>
            <person name="Mathew T."/>
            <person name="Ngo R."/>
            <person name="Nguyen L."/>
            <person name="Nguyen N."/>
            <person name="Okwuonu G."/>
            <person name="Ongeri F."/>
            <person name="Pham C."/>
            <person name="Simmons D."/>
            <person name="Wilczek-Boney K."/>
            <person name="Hale W."/>
            <person name="Jakkamsetti A."/>
            <person name="Pham P."/>
            <person name="Ruth R."/>
            <person name="San Lucas F."/>
            <person name="Warren J."/>
            <person name="Zhang J."/>
            <person name="Zhao Z."/>
            <person name="Zhou C."/>
            <person name="Zhu D."/>
            <person name="Lee S."/>
            <person name="Bess C."/>
            <person name="Blankenburg K."/>
            <person name="Forbes L."/>
            <person name="Fu Q."/>
            <person name="Gubbala S."/>
            <person name="Hirani K."/>
            <person name="Jayaseelan J.C."/>
            <person name="Lara F."/>
            <person name="Munidasa M."/>
            <person name="Palculict T."/>
            <person name="Patil S."/>
            <person name="Pu L.-L."/>
            <person name="Saada N."/>
            <person name="Tang L."/>
            <person name="Weissenberger G."/>
            <person name="Zhu Y."/>
            <person name="Hemphill L."/>
            <person name="Shang Y."/>
            <person name="Youmans B."/>
            <person name="Ayvaz T."/>
            <person name="Ross M."/>
            <person name="Santibanez J."/>
            <person name="Aqrawi P."/>
            <person name="Gross S."/>
            <person name="Joshi V."/>
            <person name="Fowler G."/>
            <person name="Nazareth L."/>
            <person name="Reid J."/>
            <person name="Worley K."/>
            <person name="Petrosino J."/>
            <person name="Highlander S."/>
            <person name="Gibbs R."/>
        </authorList>
    </citation>
    <scope>NUCLEOTIDE SEQUENCE [LARGE SCALE GENOMIC DNA]</scope>
    <source>
        <strain evidence="6 7">ATCC 12755</strain>
    </source>
</reference>
<dbReference type="SMART" id="SM00354">
    <property type="entry name" value="HTH_LACI"/>
    <property type="match status" value="1"/>
</dbReference>
<dbReference type="PANTHER" id="PTHR30146:SF148">
    <property type="entry name" value="HTH-TYPE TRANSCRIPTIONAL REPRESSOR PURR-RELATED"/>
    <property type="match status" value="1"/>
</dbReference>
<evidence type="ECO:0000313" key="6">
    <source>
        <dbReference type="EMBL" id="EGC69944.1"/>
    </source>
</evidence>
<keyword evidence="2" id="KW-0805">Transcription regulation</keyword>
<accession>F0EIP4</accession>
<dbReference type="Gene3D" id="1.10.260.40">
    <property type="entry name" value="lambda repressor-like DNA-binding domains"/>
    <property type="match status" value="1"/>
</dbReference>
<dbReference type="InterPro" id="IPR000843">
    <property type="entry name" value="HTH_LacI"/>
</dbReference>
<feature type="domain" description="HTH lacI-type" evidence="5">
    <location>
        <begin position="18"/>
        <end position="73"/>
    </location>
</feature>
<evidence type="ECO:0000256" key="3">
    <source>
        <dbReference type="ARBA" id="ARBA00023125"/>
    </source>
</evidence>
<dbReference type="Pfam" id="PF00356">
    <property type="entry name" value="LacI"/>
    <property type="match status" value="1"/>
</dbReference>
<dbReference type="SUPFAM" id="SSF53822">
    <property type="entry name" value="Periplasmic binding protein-like I"/>
    <property type="match status" value="1"/>
</dbReference>